<evidence type="ECO:0000313" key="3">
    <source>
        <dbReference type="Proteomes" id="UP000228762"/>
    </source>
</evidence>
<protein>
    <submittedName>
        <fullName evidence="2">Uncharacterized protein</fullName>
    </submittedName>
</protein>
<dbReference type="Proteomes" id="UP000228762">
    <property type="component" value="Unassembled WGS sequence"/>
</dbReference>
<sequence>AVAQKIITGKYDDKMNIYRNGIMRKSDEENGVLEIFKRLLDEEPQVAPQEAPPPPLLAGTPASTAPTETPTATPVSTPIETASSASPSQS</sequence>
<feature type="non-terminal residue" evidence="2">
    <location>
        <position position="1"/>
    </location>
</feature>
<evidence type="ECO:0000313" key="2">
    <source>
        <dbReference type="EMBL" id="PIV71097.1"/>
    </source>
</evidence>
<comment type="caution">
    <text evidence="2">The sequence shown here is derived from an EMBL/GenBank/DDBJ whole genome shotgun (WGS) entry which is preliminary data.</text>
</comment>
<name>A0A2M7EKK1_9BACT</name>
<dbReference type="EMBL" id="PFEV01000070">
    <property type="protein sequence ID" value="PIV71097.1"/>
    <property type="molecule type" value="Genomic_DNA"/>
</dbReference>
<dbReference type="AlphaFoldDB" id="A0A2M7EKK1"/>
<evidence type="ECO:0000256" key="1">
    <source>
        <dbReference type="SAM" id="MobiDB-lite"/>
    </source>
</evidence>
<accession>A0A2M7EKK1</accession>
<proteinExistence type="predicted"/>
<feature type="compositionally biased region" description="Low complexity" evidence="1">
    <location>
        <begin position="57"/>
        <end position="78"/>
    </location>
</feature>
<reference evidence="3" key="1">
    <citation type="submission" date="2017-09" db="EMBL/GenBank/DDBJ databases">
        <title>Depth-based differentiation of microbial function through sediment-hosted aquifers and enrichment of novel symbionts in the deep terrestrial subsurface.</title>
        <authorList>
            <person name="Probst A.J."/>
            <person name="Ladd B."/>
            <person name="Jarett J.K."/>
            <person name="Geller-Mcgrath D.E."/>
            <person name="Sieber C.M.K."/>
            <person name="Emerson J.B."/>
            <person name="Anantharaman K."/>
            <person name="Thomas B.C."/>
            <person name="Malmstrom R."/>
            <person name="Stieglmeier M."/>
            <person name="Klingl A."/>
            <person name="Woyke T."/>
            <person name="Ryan C.M."/>
            <person name="Banfield J.F."/>
        </authorList>
    </citation>
    <scope>NUCLEOTIDE SEQUENCE [LARGE SCALE GENOMIC DNA]</scope>
</reference>
<feature type="compositionally biased region" description="Polar residues" evidence="1">
    <location>
        <begin position="79"/>
        <end position="90"/>
    </location>
</feature>
<organism evidence="2 3">
    <name type="scientific">Candidatus Roizmanbacteria bacterium CG17_big_fil_post_rev_8_21_14_2_50_39_7</name>
    <dbReference type="NCBI Taxonomy" id="1974858"/>
    <lineage>
        <taxon>Bacteria</taxon>
        <taxon>Candidatus Roizmaniibacteriota</taxon>
    </lineage>
</organism>
<feature type="region of interest" description="Disordered" evidence="1">
    <location>
        <begin position="44"/>
        <end position="90"/>
    </location>
</feature>
<gene>
    <name evidence="2" type="ORF">COW57_01485</name>
</gene>